<organism evidence="2 3">
    <name type="scientific">Vitrella brassicaformis (strain CCMP3155)</name>
    <dbReference type="NCBI Taxonomy" id="1169540"/>
    <lineage>
        <taxon>Eukaryota</taxon>
        <taxon>Sar</taxon>
        <taxon>Alveolata</taxon>
        <taxon>Colpodellida</taxon>
        <taxon>Vitrellaceae</taxon>
        <taxon>Vitrella</taxon>
    </lineage>
</organism>
<feature type="non-terminal residue" evidence="2">
    <location>
        <position position="221"/>
    </location>
</feature>
<feature type="region of interest" description="Disordered" evidence="1">
    <location>
        <begin position="159"/>
        <end position="181"/>
    </location>
</feature>
<feature type="compositionally biased region" description="Pro residues" evidence="1">
    <location>
        <begin position="69"/>
        <end position="81"/>
    </location>
</feature>
<feature type="region of interest" description="Disordered" evidence="1">
    <location>
        <begin position="1"/>
        <end position="21"/>
    </location>
</feature>
<reference evidence="2 3" key="1">
    <citation type="submission" date="2014-11" db="EMBL/GenBank/DDBJ databases">
        <authorList>
            <person name="Zhu J."/>
            <person name="Qi W."/>
            <person name="Song R."/>
        </authorList>
    </citation>
    <scope>NUCLEOTIDE SEQUENCE [LARGE SCALE GENOMIC DNA]</scope>
</reference>
<dbReference type="VEuPathDB" id="CryptoDB:Vbra_8254"/>
<keyword evidence="3" id="KW-1185">Reference proteome</keyword>
<evidence type="ECO:0000313" key="2">
    <source>
        <dbReference type="EMBL" id="CEM01975.1"/>
    </source>
</evidence>
<gene>
    <name evidence="2" type="ORF">Vbra_8254</name>
</gene>
<feature type="compositionally biased region" description="Polar residues" evidence="1">
    <location>
        <begin position="172"/>
        <end position="181"/>
    </location>
</feature>
<feature type="region of interest" description="Disordered" evidence="1">
    <location>
        <begin position="62"/>
        <end position="103"/>
    </location>
</feature>
<dbReference type="Proteomes" id="UP000041254">
    <property type="component" value="Unassembled WGS sequence"/>
</dbReference>
<evidence type="ECO:0000313" key="3">
    <source>
        <dbReference type="Proteomes" id="UP000041254"/>
    </source>
</evidence>
<name>A0A0G4EUJ4_VITBC</name>
<dbReference type="EMBL" id="CDMY01000314">
    <property type="protein sequence ID" value="CEM01975.1"/>
    <property type="molecule type" value="Genomic_DNA"/>
</dbReference>
<dbReference type="AlphaFoldDB" id="A0A0G4EUJ4"/>
<evidence type="ECO:0000256" key="1">
    <source>
        <dbReference type="SAM" id="MobiDB-lite"/>
    </source>
</evidence>
<dbReference type="InParanoid" id="A0A0G4EUJ4"/>
<feature type="compositionally biased region" description="Polar residues" evidence="1">
    <location>
        <begin position="209"/>
        <end position="221"/>
    </location>
</feature>
<proteinExistence type="predicted"/>
<sequence>MSNHSVLTEGELLSFRTPPCPGIKAAAGGCANHAVRERCHDSHNGEPGKGSLHPKTEDANVTVDHNSVPAPPSAPQTPHPSDPSSSNMPTAVDHPPRPPNDLAATAAGHIKTEIGRPSVGVRPPGQFSVVKSPVDVLPRAGLTNLAHQQLMPLIKREEAMDDGPSPAGLPSNLPTSGSSGASHFCLSPSSIIDALRDNWDRCDLDRPRSTTSVDPCDLSTP</sequence>
<accession>A0A0G4EUJ4</accession>
<protein>
    <submittedName>
        <fullName evidence="2">Uncharacterized protein</fullName>
    </submittedName>
</protein>
<feature type="region of interest" description="Disordered" evidence="1">
    <location>
        <begin position="201"/>
        <end position="221"/>
    </location>
</feature>